<gene>
    <name evidence="4" type="ORF">Tsubulata_025349</name>
</gene>
<dbReference type="InterPro" id="IPR011989">
    <property type="entry name" value="ARM-like"/>
</dbReference>
<evidence type="ECO:0000259" key="2">
    <source>
        <dbReference type="Pfam" id="PF21588"/>
    </source>
</evidence>
<name>A0A9Q0FXJ3_9ROSI</name>
<dbReference type="PANTHER" id="PTHR34033">
    <property type="entry name" value="AP-5 COMPLEX SUBUNIT BETA-1"/>
    <property type="match status" value="1"/>
</dbReference>
<evidence type="ECO:0000259" key="3">
    <source>
        <dbReference type="Pfam" id="PF21590"/>
    </source>
</evidence>
<dbReference type="AlphaFoldDB" id="A0A9Q0FXJ3"/>
<keyword evidence="5" id="KW-1185">Reference proteome</keyword>
<dbReference type="OrthoDB" id="646197at2759"/>
<dbReference type="PANTHER" id="PTHR34033:SF1">
    <property type="entry name" value="AP-5 COMPLEX SUBUNIT BETA-1"/>
    <property type="match status" value="1"/>
</dbReference>
<dbReference type="Pfam" id="PF21590">
    <property type="entry name" value="AP5B1_C"/>
    <property type="match status" value="1"/>
</dbReference>
<feature type="domain" description="AP5B1 middle" evidence="2">
    <location>
        <begin position="257"/>
        <end position="656"/>
    </location>
</feature>
<evidence type="ECO:0000313" key="4">
    <source>
        <dbReference type="EMBL" id="KAJ4839441.1"/>
    </source>
</evidence>
<organism evidence="4 5">
    <name type="scientific">Turnera subulata</name>
    <dbReference type="NCBI Taxonomy" id="218843"/>
    <lineage>
        <taxon>Eukaryota</taxon>
        <taxon>Viridiplantae</taxon>
        <taxon>Streptophyta</taxon>
        <taxon>Embryophyta</taxon>
        <taxon>Tracheophyta</taxon>
        <taxon>Spermatophyta</taxon>
        <taxon>Magnoliopsida</taxon>
        <taxon>eudicotyledons</taxon>
        <taxon>Gunneridae</taxon>
        <taxon>Pentapetalae</taxon>
        <taxon>rosids</taxon>
        <taxon>fabids</taxon>
        <taxon>Malpighiales</taxon>
        <taxon>Passifloraceae</taxon>
        <taxon>Turnera</taxon>
    </lineage>
</organism>
<dbReference type="Gene3D" id="1.25.10.10">
    <property type="entry name" value="Leucine-rich Repeat Variant"/>
    <property type="match status" value="1"/>
</dbReference>
<dbReference type="Proteomes" id="UP001141552">
    <property type="component" value="Unassembled WGS sequence"/>
</dbReference>
<dbReference type="GO" id="GO:0016197">
    <property type="term" value="P:endosomal transport"/>
    <property type="evidence" value="ECO:0007669"/>
    <property type="project" value="InterPro"/>
</dbReference>
<protein>
    <recommendedName>
        <fullName evidence="6">AP-5 complex subunit beta-1</fullName>
    </recommendedName>
</protein>
<feature type="region of interest" description="Disordered" evidence="1">
    <location>
        <begin position="1"/>
        <end position="26"/>
    </location>
</feature>
<dbReference type="GO" id="GO:0030119">
    <property type="term" value="C:AP-type membrane coat adaptor complex"/>
    <property type="evidence" value="ECO:0007669"/>
    <property type="project" value="TreeGrafter"/>
</dbReference>
<dbReference type="InterPro" id="IPR048979">
    <property type="entry name" value="AP5B1_middle"/>
</dbReference>
<dbReference type="InterPro" id="IPR038741">
    <property type="entry name" value="AP5B1"/>
</dbReference>
<comment type="caution">
    <text evidence="4">The sequence shown here is derived from an EMBL/GenBank/DDBJ whole genome shotgun (WGS) entry which is preliminary data.</text>
</comment>
<accession>A0A9Q0FXJ3</accession>
<reference evidence="4" key="1">
    <citation type="submission" date="2022-02" db="EMBL/GenBank/DDBJ databases">
        <authorList>
            <person name="Henning P.M."/>
            <person name="McCubbin A.G."/>
            <person name="Shore J.S."/>
        </authorList>
    </citation>
    <scope>NUCLEOTIDE SEQUENCE</scope>
    <source>
        <strain evidence="4">F60SS</strain>
        <tissue evidence="4">Leaves</tissue>
    </source>
</reference>
<dbReference type="Pfam" id="PF21588">
    <property type="entry name" value="AP5B1_middle"/>
    <property type="match status" value="1"/>
</dbReference>
<sequence>MASTAAPSSSLAPPPVAVAGGGGGPPLKVPTTVQEWELLAEEMQQGKWNAPLLIPSLLDHAVASLLRKDSPPNLKLPLLLLLEEFAETFFADENDVVRLVDALRAAVQSPVLDGKDQFMLSATSIVITVDHRASIQQLMELLLTVINRPNHGPDRQTRAAACECLRQLEKSYPCLLSAVAPNLWGLCQSERTHACQSYLLLFTTVVYNVVANEGLVNAASIFSNTALPLVPFNVPHFILSEDPQSQPQPQPIIGSNSKEVRRAMAFLMEAPQILTPCGMVEFLGMIMPLALALELQPSMLKVQFFGMIHSFDPLLSHLVLSLYSHFLDAFDGLEGEIFARLVQISTHTQHYLVFRLLALHWLSGLFTKLILKGSELRKDKSLVKLGLRFYPALFDPLALKALKLDLLAFYSTINMDVLRPEVASTEQVVKRKSVSVLFQDGLLSVSGFKWLPPWSSETSVAFRCFHKFLIGASSHSDSDPSTTKILMDSAIFHTIQEMLVGMTLEFHRLVPVIVYFIGRLLGCQKHLWLGERLLQTVDEWLLPKVKIDYKLVSYFPIFDRIAENSGIPPQRLLNLLIKLMVFLVEQHGPDTELKSWSHGSKVLGICRTMLIHHHSSRLFLGLSRLLSFTCLYFPDLEVRDNARIYLRMLICIPGMKLRAILNLGDQFLGISPSSHSSSFFSVQSPRYAQSTKKSQNISSYIHIERMVPLLVKQSWSLSLSNLGVGSSKPTLVESIVDIEPLVVLSEAEDSSNLPTVSASGTDRTSHVQEPLRVMDSKISEILGILRRHFSCIPDFRHMPGLKVRISCNLRFESESFNHVWGGDSPTGQLDGLDALPAIYGTLLKFSSSAPYGSIPSCHIPFLLGEPTRNDQHSDLTASLDIVPVEDSSADDESFRAPVTIHLEPREPAPGLVDVFIEANAENGQVVRGQLQSITVGIEDMFLKPIVPSDILEDAIAAYNLQLFDALWEACGASSSTGREIFPLRGGKGVAAINGTRSVKLLEVPADSLIRATERHLAPFVVGVVGEPLISLVKDGGIIENVVWKATASDSFADPSSNTAFSRGPLHLTYIDDEDERKEQANLSRNMGCLLVLIFLPPRFHLLFQMEVCDLSTLVRIRTDHWPCLAYVDDYLEALYMA</sequence>
<dbReference type="InterPro" id="IPR048981">
    <property type="entry name" value="AP5B1_C"/>
</dbReference>
<feature type="domain" description="AP5B1 C-terminal" evidence="3">
    <location>
        <begin position="1088"/>
        <end position="1133"/>
    </location>
</feature>
<dbReference type="EMBL" id="JAKUCV010003315">
    <property type="protein sequence ID" value="KAJ4839441.1"/>
    <property type="molecule type" value="Genomic_DNA"/>
</dbReference>
<evidence type="ECO:0000256" key="1">
    <source>
        <dbReference type="SAM" id="MobiDB-lite"/>
    </source>
</evidence>
<evidence type="ECO:0000313" key="5">
    <source>
        <dbReference type="Proteomes" id="UP001141552"/>
    </source>
</evidence>
<proteinExistence type="predicted"/>
<feature type="compositionally biased region" description="Low complexity" evidence="1">
    <location>
        <begin position="1"/>
        <end position="11"/>
    </location>
</feature>
<reference evidence="4" key="2">
    <citation type="journal article" date="2023" name="Plants (Basel)">
        <title>Annotation of the Turnera subulata (Passifloraceae) Draft Genome Reveals the S-Locus Evolved after the Divergence of Turneroideae from Passifloroideae in a Stepwise Manner.</title>
        <authorList>
            <person name="Henning P.M."/>
            <person name="Roalson E.H."/>
            <person name="Mir W."/>
            <person name="McCubbin A.G."/>
            <person name="Shore J.S."/>
        </authorList>
    </citation>
    <scope>NUCLEOTIDE SEQUENCE</scope>
    <source>
        <strain evidence="4">F60SS</strain>
    </source>
</reference>
<evidence type="ECO:0008006" key="6">
    <source>
        <dbReference type="Google" id="ProtNLM"/>
    </source>
</evidence>